<protein>
    <submittedName>
        <fullName evidence="1">Uncharacterized protein</fullName>
    </submittedName>
</protein>
<dbReference type="RefSeq" id="WP_260978257.1">
    <property type="nucleotide sequence ID" value="NZ_JAODBU010000002.1"/>
</dbReference>
<reference evidence="1" key="1">
    <citation type="submission" date="2022-09" db="EMBL/GenBank/DDBJ databases">
        <title>Eubacterium sp. LFL-14 isolated from human feces.</title>
        <authorList>
            <person name="Liu F."/>
        </authorList>
    </citation>
    <scope>NUCLEOTIDE SEQUENCE</scope>
    <source>
        <strain evidence="1">LFL-14</strain>
    </source>
</reference>
<name>A0ABT2LX00_9FIRM</name>
<dbReference type="Proteomes" id="UP001431199">
    <property type="component" value="Unassembled WGS sequence"/>
</dbReference>
<accession>A0ABT2LX00</accession>
<evidence type="ECO:0000313" key="1">
    <source>
        <dbReference type="EMBL" id="MCT7397821.1"/>
    </source>
</evidence>
<gene>
    <name evidence="1" type="ORF">N5B56_01800</name>
</gene>
<proteinExistence type="predicted"/>
<organism evidence="1 2">
    <name type="scientific">Eubacterium album</name>
    <dbReference type="NCBI Taxonomy" id="2978477"/>
    <lineage>
        <taxon>Bacteria</taxon>
        <taxon>Bacillati</taxon>
        <taxon>Bacillota</taxon>
        <taxon>Clostridia</taxon>
        <taxon>Eubacteriales</taxon>
        <taxon>Eubacteriaceae</taxon>
        <taxon>Eubacterium</taxon>
    </lineage>
</organism>
<sequence length="132" mass="15536">MNLKEYVENTFNIQYPEYKNKLKVLKQEPVDDDIMVTVVYEQISSKVQLPKIEEFKGTEREVLIVARLAIVFENITEVYGKSLAENEILLLKQQIEDRIEEISKKTKVEPISLTRDISKQINELEKEFETEN</sequence>
<evidence type="ECO:0000313" key="2">
    <source>
        <dbReference type="Proteomes" id="UP001431199"/>
    </source>
</evidence>
<keyword evidence="2" id="KW-1185">Reference proteome</keyword>
<dbReference type="EMBL" id="JAODBU010000002">
    <property type="protein sequence ID" value="MCT7397821.1"/>
    <property type="molecule type" value="Genomic_DNA"/>
</dbReference>
<comment type="caution">
    <text evidence="1">The sequence shown here is derived from an EMBL/GenBank/DDBJ whole genome shotgun (WGS) entry which is preliminary data.</text>
</comment>